<dbReference type="Pfam" id="PF11213">
    <property type="entry name" value="DUF3006"/>
    <property type="match status" value="1"/>
</dbReference>
<protein>
    <submittedName>
        <fullName evidence="1">DUF3006 domain-containing protein</fullName>
    </submittedName>
</protein>
<accession>A0A974NI93</accession>
<proteinExistence type="predicted"/>
<dbReference type="Gene3D" id="6.20.120.50">
    <property type="match status" value="1"/>
</dbReference>
<keyword evidence="1" id="KW-0614">Plasmid</keyword>
<dbReference type="InterPro" id="IPR021377">
    <property type="entry name" value="DUF3006"/>
</dbReference>
<organism evidence="1 2">
    <name type="scientific">Peribacillus psychrosaccharolyticus</name>
    <name type="common">Bacillus psychrosaccharolyticus</name>
    <dbReference type="NCBI Taxonomy" id="1407"/>
    <lineage>
        <taxon>Bacteria</taxon>
        <taxon>Bacillati</taxon>
        <taxon>Bacillota</taxon>
        <taxon>Bacilli</taxon>
        <taxon>Bacillales</taxon>
        <taxon>Bacillaceae</taxon>
        <taxon>Peribacillus</taxon>
    </lineage>
</organism>
<geneLocation type="plasmid" evidence="1 2">
    <name>unnamed</name>
</geneLocation>
<dbReference type="Proteomes" id="UP000595254">
    <property type="component" value="Plasmid unnamed"/>
</dbReference>
<gene>
    <name evidence="1" type="ORF">I6J18_00200</name>
</gene>
<dbReference type="EMBL" id="CP068052">
    <property type="protein sequence ID" value="QQS98411.1"/>
    <property type="molecule type" value="Genomic_DNA"/>
</dbReference>
<dbReference type="AlphaFoldDB" id="A0A974NI93"/>
<dbReference type="RefSeq" id="WP_040375735.1">
    <property type="nucleotide sequence ID" value="NZ_CP068052.1"/>
</dbReference>
<reference evidence="1 2" key="1">
    <citation type="submission" date="2021-01" db="EMBL/GenBank/DDBJ databases">
        <title>FDA dAtabase for Regulatory Grade micrObial Sequences (FDA-ARGOS): Supporting development and validation of Infectious Disease Dx tests.</title>
        <authorList>
            <person name="Nelson B."/>
            <person name="Plummer A."/>
            <person name="Tallon L."/>
            <person name="Sadzewicz L."/>
            <person name="Zhao X."/>
            <person name="Boylan J."/>
            <person name="Ott S."/>
            <person name="Bowen H."/>
            <person name="Vavikolanu K."/>
            <person name="Mehta A."/>
            <person name="Aluvathingal J."/>
            <person name="Nadendla S."/>
            <person name="Myers T."/>
            <person name="Yan Y."/>
            <person name="Sichtig H."/>
        </authorList>
    </citation>
    <scope>NUCLEOTIDE SEQUENCE [LARGE SCALE GENOMIC DNA]</scope>
    <source>
        <strain evidence="1 2">FDAARGOS_1161</strain>
        <plasmid evidence="1 2">unnamed</plasmid>
    </source>
</reference>
<keyword evidence="2" id="KW-1185">Reference proteome</keyword>
<dbReference type="KEGG" id="ppsr:I6J18_00200"/>
<sequence length="72" mass="8139">MIQGIIDRFEGNIAVVEIDGKEMKDFPKKSLPKGVKVGDMLLIDGDNITISKEGTEKLRQEIEDLMDELFED</sequence>
<name>A0A974NI93_PERPY</name>
<evidence type="ECO:0000313" key="1">
    <source>
        <dbReference type="EMBL" id="QQS98411.1"/>
    </source>
</evidence>
<evidence type="ECO:0000313" key="2">
    <source>
        <dbReference type="Proteomes" id="UP000595254"/>
    </source>
</evidence>